<feature type="transmembrane region" description="Helical" evidence="10">
    <location>
        <begin position="12"/>
        <end position="32"/>
    </location>
</feature>
<gene>
    <name evidence="12" type="ORF">CCMA1212_007798</name>
</gene>
<keyword evidence="7 10" id="KW-0472">Membrane</keyword>
<evidence type="ECO:0000256" key="6">
    <source>
        <dbReference type="ARBA" id="ARBA00022989"/>
    </source>
</evidence>
<evidence type="ECO:0000256" key="3">
    <source>
        <dbReference type="ARBA" id="ARBA00022448"/>
    </source>
</evidence>
<dbReference type="InterPro" id="IPR050360">
    <property type="entry name" value="MFS_Sugar_Transporters"/>
</dbReference>
<dbReference type="InterPro" id="IPR020846">
    <property type="entry name" value="MFS_dom"/>
</dbReference>
<feature type="compositionally biased region" description="Basic and acidic residues" evidence="9">
    <location>
        <begin position="531"/>
        <end position="541"/>
    </location>
</feature>
<feature type="transmembrane region" description="Helical" evidence="10">
    <location>
        <begin position="91"/>
        <end position="107"/>
    </location>
</feature>
<feature type="transmembrane region" description="Helical" evidence="10">
    <location>
        <begin position="326"/>
        <end position="348"/>
    </location>
</feature>
<evidence type="ECO:0000256" key="1">
    <source>
        <dbReference type="ARBA" id="ARBA00004141"/>
    </source>
</evidence>
<evidence type="ECO:0000256" key="10">
    <source>
        <dbReference type="SAM" id="Phobius"/>
    </source>
</evidence>
<dbReference type="GeneID" id="300579409"/>
<dbReference type="InterPro" id="IPR005829">
    <property type="entry name" value="Sugar_transporter_CS"/>
</dbReference>
<sequence length="541" mass="59420">MFGNKSVKVKGADCGIDALFLAIITSIGGFLFGYDIGQISGVLLYNDFNYRFLWGGTATVKSLLVSFMGVGCLFGSLIGAYTSDFLGRRKSIALAVAVYIAGDLVQVTARESWIHITIGRFVSGLGMGNLSVGVPMFQAECAPREIRGAVVASYQLLITIGILFGNLICYNLRGLQNDSYSWRIIIGMGAVFSLPLGLGILWEQARQSLSRLRGKSHDQGNVIVENDMHEMKEVLSRERQTGRASWIECFSRKAKVPKTRYRTLLGMGIHFLQQWTGINYFFYYGATVFASAKIKDPLMTQLILGAVNVATSFLGVYFVDKLGRRWPLILGAAWQALWLLIFASIGAVSRKDESSPGFSIAMIVAACMFIASFAATWGPIAWVVMGETFALRTRAKQASLATAANWMGNFLIGLLTPHADGAISYSFGFILAGMNLIAVAVVWLFLYESSLLSLESVDIMYSIQDLSPWESARWVPPGYLTRLTRDEQHFRGVNIPTTDLSGLTQEKVDRASKDGGVEPDEKNAQGPTMEMDTKKDKSDIC</sequence>
<feature type="transmembrane region" description="Helical" evidence="10">
    <location>
        <begin position="298"/>
        <end position="319"/>
    </location>
</feature>
<dbReference type="InterPro" id="IPR003663">
    <property type="entry name" value="Sugar/inositol_transpt"/>
</dbReference>
<evidence type="ECO:0000256" key="8">
    <source>
        <dbReference type="RuleBase" id="RU003346"/>
    </source>
</evidence>
<dbReference type="InterPro" id="IPR005828">
    <property type="entry name" value="MFS_sugar_transport-like"/>
</dbReference>
<dbReference type="Proteomes" id="UP001642720">
    <property type="component" value="Unassembled WGS sequence"/>
</dbReference>
<dbReference type="EMBL" id="PPTA01000011">
    <property type="protein sequence ID" value="TFB00220.1"/>
    <property type="molecule type" value="Genomic_DNA"/>
</dbReference>
<keyword evidence="3 8" id="KW-0813">Transport</keyword>
<comment type="caution">
    <text evidence="12">The sequence shown here is derived from an EMBL/GenBank/DDBJ whole genome shotgun (WGS) entry which is preliminary data.</text>
</comment>
<feature type="transmembrane region" description="Helical" evidence="10">
    <location>
        <begin position="360"/>
        <end position="385"/>
    </location>
</feature>
<comment type="subcellular location">
    <subcellularLocation>
        <location evidence="1">Membrane</location>
        <topology evidence="1">Multi-pass membrane protein</topology>
    </subcellularLocation>
</comment>
<feature type="transmembrane region" description="Helical" evidence="10">
    <location>
        <begin position="52"/>
        <end position="79"/>
    </location>
</feature>
<accession>A0ABY2GYE3</accession>
<feature type="transmembrane region" description="Helical" evidence="10">
    <location>
        <begin position="263"/>
        <end position="286"/>
    </location>
</feature>
<name>A0ABY2GYE3_9HYPO</name>
<dbReference type="InterPro" id="IPR036259">
    <property type="entry name" value="MFS_trans_sf"/>
</dbReference>
<organism evidence="12 13">
    <name type="scientific">Trichoderma ghanense</name>
    <dbReference type="NCBI Taxonomy" id="65468"/>
    <lineage>
        <taxon>Eukaryota</taxon>
        <taxon>Fungi</taxon>
        <taxon>Dikarya</taxon>
        <taxon>Ascomycota</taxon>
        <taxon>Pezizomycotina</taxon>
        <taxon>Sordariomycetes</taxon>
        <taxon>Hypocreomycetidae</taxon>
        <taxon>Hypocreales</taxon>
        <taxon>Hypocreaceae</taxon>
        <taxon>Trichoderma</taxon>
    </lineage>
</organism>
<dbReference type="PANTHER" id="PTHR48022">
    <property type="entry name" value="PLASTIDIC GLUCOSE TRANSPORTER 4"/>
    <property type="match status" value="1"/>
</dbReference>
<feature type="transmembrane region" description="Helical" evidence="10">
    <location>
        <begin position="180"/>
        <end position="202"/>
    </location>
</feature>
<feature type="transmembrane region" description="Helical" evidence="10">
    <location>
        <begin position="113"/>
        <end position="137"/>
    </location>
</feature>
<dbReference type="Gene3D" id="1.20.1250.20">
    <property type="entry name" value="MFS general substrate transporter like domains"/>
    <property type="match status" value="1"/>
</dbReference>
<dbReference type="NCBIfam" id="TIGR00879">
    <property type="entry name" value="SP"/>
    <property type="match status" value="1"/>
</dbReference>
<feature type="compositionally biased region" description="Basic and acidic residues" evidence="9">
    <location>
        <begin position="506"/>
        <end position="523"/>
    </location>
</feature>
<feature type="domain" description="Major facilitator superfamily (MFS) profile" evidence="11">
    <location>
        <begin position="21"/>
        <end position="450"/>
    </location>
</feature>
<evidence type="ECO:0000256" key="2">
    <source>
        <dbReference type="ARBA" id="ARBA00010992"/>
    </source>
</evidence>
<dbReference type="Pfam" id="PF00083">
    <property type="entry name" value="Sugar_tr"/>
    <property type="match status" value="1"/>
</dbReference>
<reference evidence="12 13" key="1">
    <citation type="submission" date="2018-01" db="EMBL/GenBank/DDBJ databases">
        <title>Genome characterization of the sugarcane-associated fungus Trichoderma ghanense CCMA-1212 and their application in lignocelulose bioconversion.</title>
        <authorList>
            <person name="Steindorff A.S."/>
            <person name="Mendes T.D."/>
            <person name="Vilela E.S.D."/>
            <person name="Rodrigues D.S."/>
            <person name="Formighieri E.F."/>
            <person name="Melo I.S."/>
            <person name="Favaro L.C.L."/>
        </authorList>
    </citation>
    <scope>NUCLEOTIDE SEQUENCE [LARGE SCALE GENOMIC DNA]</scope>
    <source>
        <strain evidence="12 13">CCMA-1212</strain>
    </source>
</reference>
<feature type="transmembrane region" description="Helical" evidence="10">
    <location>
        <begin position="149"/>
        <end position="168"/>
    </location>
</feature>
<feature type="transmembrane region" description="Helical" evidence="10">
    <location>
        <begin position="397"/>
        <end position="416"/>
    </location>
</feature>
<evidence type="ECO:0000259" key="11">
    <source>
        <dbReference type="PROSITE" id="PS50850"/>
    </source>
</evidence>
<dbReference type="PANTHER" id="PTHR48022:SF75">
    <property type="entry name" value="GALACTOSE TRANSPORTER-RELATED"/>
    <property type="match status" value="1"/>
</dbReference>
<proteinExistence type="inferred from homology"/>
<dbReference type="PROSITE" id="PS00217">
    <property type="entry name" value="SUGAR_TRANSPORT_2"/>
    <property type="match status" value="1"/>
</dbReference>
<feature type="region of interest" description="Disordered" evidence="9">
    <location>
        <begin position="503"/>
        <end position="541"/>
    </location>
</feature>
<dbReference type="SUPFAM" id="SSF103473">
    <property type="entry name" value="MFS general substrate transporter"/>
    <property type="match status" value="1"/>
</dbReference>
<dbReference type="RefSeq" id="XP_073556421.1">
    <property type="nucleotide sequence ID" value="XM_073704959.1"/>
</dbReference>
<protein>
    <submittedName>
        <fullName evidence="12">High-affinity glucose transporter ght2</fullName>
    </submittedName>
</protein>
<dbReference type="PRINTS" id="PR00171">
    <property type="entry name" value="SUGRTRNSPORT"/>
</dbReference>
<keyword evidence="13" id="KW-1185">Reference proteome</keyword>
<dbReference type="PROSITE" id="PS50850">
    <property type="entry name" value="MFS"/>
    <property type="match status" value="1"/>
</dbReference>
<evidence type="ECO:0000313" key="13">
    <source>
        <dbReference type="Proteomes" id="UP001642720"/>
    </source>
</evidence>
<keyword evidence="5 10" id="KW-0812">Transmembrane</keyword>
<evidence type="ECO:0000313" key="12">
    <source>
        <dbReference type="EMBL" id="TFB00220.1"/>
    </source>
</evidence>
<comment type="similarity">
    <text evidence="2 8">Belongs to the major facilitator superfamily. Sugar transporter (TC 2.A.1.1) family.</text>
</comment>
<feature type="transmembrane region" description="Helical" evidence="10">
    <location>
        <begin position="422"/>
        <end position="446"/>
    </location>
</feature>
<evidence type="ECO:0000256" key="7">
    <source>
        <dbReference type="ARBA" id="ARBA00023136"/>
    </source>
</evidence>
<dbReference type="PROSITE" id="PS00216">
    <property type="entry name" value="SUGAR_TRANSPORT_1"/>
    <property type="match status" value="2"/>
</dbReference>
<evidence type="ECO:0000256" key="5">
    <source>
        <dbReference type="ARBA" id="ARBA00022692"/>
    </source>
</evidence>
<dbReference type="CDD" id="cd17356">
    <property type="entry name" value="MFS_HXT"/>
    <property type="match status" value="1"/>
</dbReference>
<evidence type="ECO:0000256" key="4">
    <source>
        <dbReference type="ARBA" id="ARBA00022597"/>
    </source>
</evidence>
<keyword evidence="4 12" id="KW-0762">Sugar transport</keyword>
<evidence type="ECO:0000256" key="9">
    <source>
        <dbReference type="SAM" id="MobiDB-lite"/>
    </source>
</evidence>
<keyword evidence="6 10" id="KW-1133">Transmembrane helix</keyword>